<comment type="caution">
    <text evidence="4">The sequence shown here is derived from an EMBL/GenBank/DDBJ whole genome shotgun (WGS) entry which is preliminary data.</text>
</comment>
<accession>A0ABX0V7P5</accession>
<dbReference type="Proteomes" id="UP001429580">
    <property type="component" value="Unassembled WGS sequence"/>
</dbReference>
<organism evidence="4 5">
    <name type="scientific">Pseudochelatococcus lubricantis</name>
    <dbReference type="NCBI Taxonomy" id="1538102"/>
    <lineage>
        <taxon>Bacteria</taxon>
        <taxon>Pseudomonadati</taxon>
        <taxon>Pseudomonadota</taxon>
        <taxon>Alphaproteobacteria</taxon>
        <taxon>Hyphomicrobiales</taxon>
        <taxon>Chelatococcaceae</taxon>
        <taxon>Pseudochelatococcus</taxon>
    </lineage>
</organism>
<keyword evidence="2 4" id="KW-0418">Kinase</keyword>
<dbReference type="RefSeq" id="WP_377594980.1">
    <property type="nucleotide sequence ID" value="NZ_JBHLXC010000025.1"/>
</dbReference>
<evidence type="ECO:0000256" key="1">
    <source>
        <dbReference type="ARBA" id="ARBA00022679"/>
    </source>
</evidence>
<dbReference type="Gene3D" id="1.25.40.340">
    <property type="match status" value="1"/>
</dbReference>
<dbReference type="EMBL" id="JAASQI010000013">
    <property type="protein sequence ID" value="NIJ60114.1"/>
    <property type="molecule type" value="Genomic_DNA"/>
</dbReference>
<dbReference type="InterPro" id="IPR004007">
    <property type="entry name" value="DhaL_dom"/>
</dbReference>
<dbReference type="PANTHER" id="PTHR28629:SF4">
    <property type="entry name" value="TRIOKINASE_FMN CYCLASE"/>
    <property type="match status" value="1"/>
</dbReference>
<dbReference type="PROSITE" id="PS51480">
    <property type="entry name" value="DHAL"/>
    <property type="match status" value="1"/>
</dbReference>
<keyword evidence="5" id="KW-1185">Reference proteome</keyword>
<evidence type="ECO:0000313" key="5">
    <source>
        <dbReference type="Proteomes" id="UP001429580"/>
    </source>
</evidence>
<dbReference type="SMART" id="SM01120">
    <property type="entry name" value="Dak2"/>
    <property type="match status" value="1"/>
</dbReference>
<name>A0ABX0V7P5_9HYPH</name>
<gene>
    <name evidence="4" type="ORF">FHS82_003980</name>
</gene>
<feature type="domain" description="DhaL" evidence="3">
    <location>
        <begin position="7"/>
        <end position="199"/>
    </location>
</feature>
<dbReference type="InterPro" id="IPR050861">
    <property type="entry name" value="Dihydroxyacetone_Kinase"/>
</dbReference>
<dbReference type="GO" id="GO:0016301">
    <property type="term" value="F:kinase activity"/>
    <property type="evidence" value="ECO:0007669"/>
    <property type="project" value="UniProtKB-KW"/>
</dbReference>
<dbReference type="Pfam" id="PF02734">
    <property type="entry name" value="Dak2"/>
    <property type="match status" value="1"/>
</dbReference>
<dbReference type="SUPFAM" id="SSF101473">
    <property type="entry name" value="DhaL-like"/>
    <property type="match status" value="1"/>
</dbReference>
<keyword evidence="1" id="KW-0808">Transferase</keyword>
<dbReference type="PANTHER" id="PTHR28629">
    <property type="entry name" value="TRIOKINASE/FMN CYCLASE"/>
    <property type="match status" value="1"/>
</dbReference>
<reference evidence="4 5" key="1">
    <citation type="submission" date="2020-03" db="EMBL/GenBank/DDBJ databases">
        <title>Genomic Encyclopedia of Type Strains, Phase IV (KMG-IV): sequencing the most valuable type-strain genomes for metagenomic binning, comparative biology and taxonomic classification.</title>
        <authorList>
            <person name="Goeker M."/>
        </authorList>
    </citation>
    <scope>NUCLEOTIDE SEQUENCE [LARGE SCALE GENOMIC DNA]</scope>
    <source>
        <strain evidence="4 5">DSM 103870</strain>
    </source>
</reference>
<sequence length="199" mass="20214">MMAITASDVAAFVACLSAGAAREEQTLNAADARLGDGDTGSMLRRVFAAMATANAAGAATVSEAGKRLAAAAMKETGSSLGTLVATGAMTFAREAREIEGAGRDPEPADLPRIVAAMRDAISMRGKAETGDKTILDSLYAIAAALGGGEVSREVAAQAAQQALAAFRDRPCRIGRARMFPERSIGADDPGMLAAALLLA</sequence>
<protein>
    <submittedName>
        <fullName evidence="4">Dihydroxyacetone kinase</fullName>
    </submittedName>
</protein>
<evidence type="ECO:0000313" key="4">
    <source>
        <dbReference type="EMBL" id="NIJ60114.1"/>
    </source>
</evidence>
<proteinExistence type="predicted"/>
<evidence type="ECO:0000259" key="3">
    <source>
        <dbReference type="PROSITE" id="PS51480"/>
    </source>
</evidence>
<dbReference type="InterPro" id="IPR036117">
    <property type="entry name" value="DhaL_dom_sf"/>
</dbReference>
<evidence type="ECO:0000256" key="2">
    <source>
        <dbReference type="ARBA" id="ARBA00022777"/>
    </source>
</evidence>